<gene>
    <name evidence="10" type="ORF">ACFSB2_22820</name>
</gene>
<evidence type="ECO:0000256" key="3">
    <source>
        <dbReference type="ARBA" id="ARBA00022676"/>
    </source>
</evidence>
<dbReference type="Pfam" id="PF13231">
    <property type="entry name" value="PMT_2"/>
    <property type="match status" value="1"/>
</dbReference>
<evidence type="ECO:0000259" key="9">
    <source>
        <dbReference type="Pfam" id="PF13231"/>
    </source>
</evidence>
<name>A0ABW4JQR9_9BACL</name>
<evidence type="ECO:0000256" key="5">
    <source>
        <dbReference type="ARBA" id="ARBA00022692"/>
    </source>
</evidence>
<dbReference type="InterPro" id="IPR050297">
    <property type="entry name" value="LipidA_mod_glycosyltrf_83"/>
</dbReference>
<dbReference type="GO" id="GO:0016757">
    <property type="term" value="F:glycosyltransferase activity"/>
    <property type="evidence" value="ECO:0007669"/>
    <property type="project" value="UniProtKB-KW"/>
</dbReference>
<proteinExistence type="predicted"/>
<dbReference type="EC" id="2.4.-.-" evidence="10"/>
<feature type="transmembrane region" description="Helical" evidence="8">
    <location>
        <begin position="71"/>
        <end position="90"/>
    </location>
</feature>
<feature type="transmembrane region" description="Helical" evidence="8">
    <location>
        <begin position="352"/>
        <end position="370"/>
    </location>
</feature>
<reference evidence="11" key="1">
    <citation type="journal article" date="2019" name="Int. J. Syst. Evol. Microbiol.">
        <title>The Global Catalogue of Microorganisms (GCM) 10K type strain sequencing project: providing services to taxonomists for standard genome sequencing and annotation.</title>
        <authorList>
            <consortium name="The Broad Institute Genomics Platform"/>
            <consortium name="The Broad Institute Genome Sequencing Center for Infectious Disease"/>
            <person name="Wu L."/>
            <person name="Ma J."/>
        </authorList>
    </citation>
    <scope>NUCLEOTIDE SEQUENCE [LARGE SCALE GENOMIC DNA]</scope>
    <source>
        <strain evidence="11">CGMCC 1.12286</strain>
    </source>
</reference>
<sequence length="541" mass="61693">MATSKKKKPFFLWRHNLVWYVALFVFLSENVVGYYYDVHVVFYHSDGISRVANAFYVLYSRDPHLGAIGFVWNPLPSVIDLLFLSLYHWIPAMATKGIAGLLMSSIFAALTAGLLARAFLQRGLPKWSAVVFPLLFSLNPMVFLFGFNGMSDAPFVFFTILCMISFLNWLDEDQLGDLIVAGFALAFAFWCRYEAVPFGVSIFVSCVIVTAAIHKSQKPPTERLFRYRWNRAEGTLMVIATPLIYSVIAWVLLNAMIMKNPLYFLNSDYSNTAQIQGHLSNPVYAAMVHHPLSAVVYALKKVAVFSVPLFAILLLRLFNRRFFRWDTVILLGVFFSIPMLQILMLYKGTTLAWLRYFMYVLPVSVAWLPYELSKLKRRWQMSLPLAAMVVNFALLSYVITQPAIAPDENTFLQNTFGHHNQTYVEEHQQIQIAHDLDKEVPNATILADSFSAYLIILESRYPRRFYITSDFGFKDAISNPKLYGVQYILIPKPGDPSVISAINNAYPNLYAHGASWGTLVKQFPGDWRLYRVIKSTGVNAR</sequence>
<feature type="transmembrane region" description="Helical" evidence="8">
    <location>
        <begin position="127"/>
        <end position="147"/>
    </location>
</feature>
<feature type="transmembrane region" description="Helical" evidence="8">
    <location>
        <begin position="294"/>
        <end position="315"/>
    </location>
</feature>
<feature type="transmembrane region" description="Helical" evidence="8">
    <location>
        <begin position="96"/>
        <end position="120"/>
    </location>
</feature>
<dbReference type="RefSeq" id="WP_377945388.1">
    <property type="nucleotide sequence ID" value="NZ_JBHUCX010000092.1"/>
</dbReference>
<evidence type="ECO:0000256" key="6">
    <source>
        <dbReference type="ARBA" id="ARBA00022989"/>
    </source>
</evidence>
<feature type="transmembrane region" description="Helical" evidence="8">
    <location>
        <begin position="235"/>
        <end position="257"/>
    </location>
</feature>
<keyword evidence="5 8" id="KW-0812">Transmembrane</keyword>
<evidence type="ECO:0000256" key="2">
    <source>
        <dbReference type="ARBA" id="ARBA00022475"/>
    </source>
</evidence>
<accession>A0ABW4JQR9</accession>
<organism evidence="10 11">
    <name type="scientific">Alicyclobacillus fodiniaquatilis</name>
    <dbReference type="NCBI Taxonomy" id="1661150"/>
    <lineage>
        <taxon>Bacteria</taxon>
        <taxon>Bacillati</taxon>
        <taxon>Bacillota</taxon>
        <taxon>Bacilli</taxon>
        <taxon>Bacillales</taxon>
        <taxon>Alicyclobacillaceae</taxon>
        <taxon>Alicyclobacillus</taxon>
    </lineage>
</organism>
<comment type="subcellular location">
    <subcellularLocation>
        <location evidence="1">Cell membrane</location>
        <topology evidence="1">Multi-pass membrane protein</topology>
    </subcellularLocation>
</comment>
<evidence type="ECO:0000256" key="7">
    <source>
        <dbReference type="ARBA" id="ARBA00023136"/>
    </source>
</evidence>
<keyword evidence="11" id="KW-1185">Reference proteome</keyword>
<comment type="caution">
    <text evidence="10">The sequence shown here is derived from an EMBL/GenBank/DDBJ whole genome shotgun (WGS) entry which is preliminary data.</text>
</comment>
<evidence type="ECO:0000256" key="4">
    <source>
        <dbReference type="ARBA" id="ARBA00022679"/>
    </source>
</evidence>
<keyword evidence="2" id="KW-1003">Cell membrane</keyword>
<evidence type="ECO:0000313" key="10">
    <source>
        <dbReference type="EMBL" id="MFD1677498.1"/>
    </source>
</evidence>
<keyword evidence="6 8" id="KW-1133">Transmembrane helix</keyword>
<feature type="transmembrane region" description="Helical" evidence="8">
    <location>
        <begin position="327"/>
        <end position="346"/>
    </location>
</feature>
<dbReference type="EMBL" id="JBHUCX010000092">
    <property type="protein sequence ID" value="MFD1677498.1"/>
    <property type="molecule type" value="Genomic_DNA"/>
</dbReference>
<protein>
    <submittedName>
        <fullName evidence="10">ArnT family glycosyltransferase</fullName>
        <ecNumber evidence="10">2.4.-.-</ecNumber>
    </submittedName>
</protein>
<feature type="transmembrane region" description="Helical" evidence="8">
    <location>
        <begin position="17"/>
        <end position="36"/>
    </location>
</feature>
<keyword evidence="3 10" id="KW-0328">Glycosyltransferase</keyword>
<evidence type="ECO:0000256" key="8">
    <source>
        <dbReference type="SAM" id="Phobius"/>
    </source>
</evidence>
<dbReference type="PANTHER" id="PTHR33908:SF11">
    <property type="entry name" value="MEMBRANE PROTEIN"/>
    <property type="match status" value="1"/>
</dbReference>
<keyword evidence="7 8" id="KW-0472">Membrane</keyword>
<evidence type="ECO:0000256" key="1">
    <source>
        <dbReference type="ARBA" id="ARBA00004651"/>
    </source>
</evidence>
<dbReference type="InterPro" id="IPR038731">
    <property type="entry name" value="RgtA/B/C-like"/>
</dbReference>
<dbReference type="PANTHER" id="PTHR33908">
    <property type="entry name" value="MANNOSYLTRANSFERASE YKCB-RELATED"/>
    <property type="match status" value="1"/>
</dbReference>
<feature type="transmembrane region" description="Helical" evidence="8">
    <location>
        <begin position="196"/>
        <end position="214"/>
    </location>
</feature>
<feature type="transmembrane region" description="Helical" evidence="8">
    <location>
        <begin position="153"/>
        <end position="170"/>
    </location>
</feature>
<feature type="transmembrane region" description="Helical" evidence="8">
    <location>
        <begin position="382"/>
        <end position="399"/>
    </location>
</feature>
<keyword evidence="4 10" id="KW-0808">Transferase</keyword>
<dbReference type="Proteomes" id="UP001597079">
    <property type="component" value="Unassembled WGS sequence"/>
</dbReference>
<feature type="domain" description="Glycosyltransferase RgtA/B/C/D-like" evidence="9">
    <location>
        <begin position="99"/>
        <end position="214"/>
    </location>
</feature>
<evidence type="ECO:0000313" key="11">
    <source>
        <dbReference type="Proteomes" id="UP001597079"/>
    </source>
</evidence>